<keyword evidence="2 7" id="KW-0812">Transmembrane</keyword>
<dbReference type="Pfam" id="PF00664">
    <property type="entry name" value="ABC_membrane"/>
    <property type="match status" value="1"/>
</dbReference>
<dbReference type="InterPro" id="IPR036640">
    <property type="entry name" value="ABC1_TM_sf"/>
</dbReference>
<dbReference type="PROSITE" id="PS50929">
    <property type="entry name" value="ABC_TM1F"/>
    <property type="match status" value="1"/>
</dbReference>
<dbReference type="GO" id="GO:0005524">
    <property type="term" value="F:ATP binding"/>
    <property type="evidence" value="ECO:0007669"/>
    <property type="project" value="UniProtKB-KW"/>
</dbReference>
<proteinExistence type="predicted"/>
<sequence>MADPKDRRKITQPGAPQGSTWAALRRFWPYARAHKRWLWLGLWMIPVVAAMSALRPLLVKQAVDTEIAAGDLVALRVTGVLFLAAVMAEFLATAVQVYALSRAGHATITDLRRSIFGHVLKLPARFYDKTPIGNLLARSTSDIEALSETLAFGVFTILTDVAVIVSILVAMFVLDWRLTLVSLAAAPLLWVIVVHFSARLRALQLEIRRAQSVQSGYLAEQLAGVTVLQLFGREKAAVQEFERLGDRFLRAVKTANWYDAGLYSVMDGVSAMCVALLIYFAAPYLFEDVARSGVTLGLLFAFIDYLQRVFIPIREFSAKLATIQRAVASLERIYGLIDERPEARHGAGEVDPLHGWTGGLQVRDLRFGYRDDGPDVLKGIDFDIAPGEVVAVVGRTGSGKTSLGRILTRTYDGYRGSVSLQAPAGAVEVRDVVPDCLRGHVLMVQQDVFLFNDDVAFNVSLGDPALASDPARLEAALRTVQAWEFVQERGGLQFVVGERGRNLSAGEAQLLAFARVAARQPTLLILDEATASVDSMTEHKVQAAIERLLRGRSVLVIAHRLSTVRRADKILVLQDGVIVEQGPHDVLLARGGVYAELYRMGFKEEEGDGNSGAGAPVPAA</sequence>
<dbReference type="SMART" id="SM00382">
    <property type="entry name" value="AAA"/>
    <property type="match status" value="1"/>
</dbReference>
<keyword evidence="4 10" id="KW-0067">ATP-binding</keyword>
<feature type="transmembrane region" description="Helical" evidence="7">
    <location>
        <begin position="37"/>
        <end position="58"/>
    </location>
</feature>
<dbReference type="CDD" id="cd18544">
    <property type="entry name" value="ABC_6TM_TmrA_like"/>
    <property type="match status" value="1"/>
</dbReference>
<evidence type="ECO:0000256" key="3">
    <source>
        <dbReference type="ARBA" id="ARBA00022741"/>
    </source>
</evidence>
<dbReference type="InterPro" id="IPR003593">
    <property type="entry name" value="AAA+_ATPase"/>
</dbReference>
<keyword evidence="3" id="KW-0547">Nucleotide-binding</keyword>
<dbReference type="InterPro" id="IPR011527">
    <property type="entry name" value="ABC1_TM_dom"/>
</dbReference>
<protein>
    <submittedName>
        <fullName evidence="10">ABC transporter ATP-binding protein/permease</fullName>
    </submittedName>
</protein>
<dbReference type="InterPro" id="IPR003439">
    <property type="entry name" value="ABC_transporter-like_ATP-bd"/>
</dbReference>
<dbReference type="PROSITE" id="PS00211">
    <property type="entry name" value="ABC_TRANSPORTER_1"/>
    <property type="match status" value="1"/>
</dbReference>
<evidence type="ECO:0000256" key="5">
    <source>
        <dbReference type="ARBA" id="ARBA00022989"/>
    </source>
</evidence>
<feature type="domain" description="ABC transporter" evidence="8">
    <location>
        <begin position="360"/>
        <end position="600"/>
    </location>
</feature>
<keyword evidence="11" id="KW-1185">Reference proteome</keyword>
<evidence type="ECO:0000256" key="6">
    <source>
        <dbReference type="ARBA" id="ARBA00023136"/>
    </source>
</evidence>
<feature type="transmembrane region" description="Helical" evidence="7">
    <location>
        <begin position="78"/>
        <end position="100"/>
    </location>
</feature>
<evidence type="ECO:0000259" key="9">
    <source>
        <dbReference type="PROSITE" id="PS50929"/>
    </source>
</evidence>
<dbReference type="InterPro" id="IPR027417">
    <property type="entry name" value="P-loop_NTPase"/>
</dbReference>
<dbReference type="PANTHER" id="PTHR24221:SF587">
    <property type="entry name" value="ABC TRANSPORTER RELATED"/>
    <property type="match status" value="1"/>
</dbReference>
<gene>
    <name evidence="10" type="ORF">K7C98_11140</name>
</gene>
<dbReference type="PANTHER" id="PTHR24221">
    <property type="entry name" value="ATP-BINDING CASSETTE SUB-FAMILY B"/>
    <property type="match status" value="1"/>
</dbReference>
<feature type="transmembrane region" description="Helical" evidence="7">
    <location>
        <begin position="180"/>
        <end position="198"/>
    </location>
</feature>
<feature type="domain" description="ABC transmembrane type-1" evidence="9">
    <location>
        <begin position="47"/>
        <end position="325"/>
    </location>
</feature>
<feature type="transmembrane region" description="Helical" evidence="7">
    <location>
        <begin position="150"/>
        <end position="174"/>
    </location>
</feature>
<dbReference type="InterPro" id="IPR017871">
    <property type="entry name" value="ABC_transporter-like_CS"/>
</dbReference>
<comment type="caution">
    <text evidence="10">The sequence shown here is derived from an EMBL/GenBank/DDBJ whole genome shotgun (WGS) entry which is preliminary data.</text>
</comment>
<keyword evidence="6 7" id="KW-0472">Membrane</keyword>
<evidence type="ECO:0000256" key="4">
    <source>
        <dbReference type="ARBA" id="ARBA00022840"/>
    </source>
</evidence>
<evidence type="ECO:0000313" key="10">
    <source>
        <dbReference type="EMBL" id="MBZ5709810.1"/>
    </source>
</evidence>
<dbReference type="Gene3D" id="3.40.50.300">
    <property type="entry name" value="P-loop containing nucleotide triphosphate hydrolases"/>
    <property type="match status" value="1"/>
</dbReference>
<comment type="subcellular location">
    <subcellularLocation>
        <location evidence="1">Cell membrane</location>
        <topology evidence="1">Multi-pass membrane protein</topology>
    </subcellularLocation>
</comment>
<dbReference type="RefSeq" id="WP_224191574.1">
    <property type="nucleotide sequence ID" value="NZ_JAIRAU010000008.1"/>
</dbReference>
<organism evidence="10 11">
    <name type="scientific">Nannocystis pusilla</name>
    <dbReference type="NCBI Taxonomy" id="889268"/>
    <lineage>
        <taxon>Bacteria</taxon>
        <taxon>Pseudomonadati</taxon>
        <taxon>Myxococcota</taxon>
        <taxon>Polyangia</taxon>
        <taxon>Nannocystales</taxon>
        <taxon>Nannocystaceae</taxon>
        <taxon>Nannocystis</taxon>
    </lineage>
</organism>
<evidence type="ECO:0000256" key="1">
    <source>
        <dbReference type="ARBA" id="ARBA00004651"/>
    </source>
</evidence>
<dbReference type="InterPro" id="IPR039421">
    <property type="entry name" value="Type_1_exporter"/>
</dbReference>
<dbReference type="Gene3D" id="1.20.1560.10">
    <property type="entry name" value="ABC transporter type 1, transmembrane domain"/>
    <property type="match status" value="1"/>
</dbReference>
<dbReference type="SUPFAM" id="SSF90123">
    <property type="entry name" value="ABC transporter transmembrane region"/>
    <property type="match status" value="1"/>
</dbReference>
<evidence type="ECO:0000256" key="2">
    <source>
        <dbReference type="ARBA" id="ARBA00022692"/>
    </source>
</evidence>
<evidence type="ECO:0000259" key="8">
    <source>
        <dbReference type="PROSITE" id="PS50893"/>
    </source>
</evidence>
<dbReference type="SUPFAM" id="SSF52540">
    <property type="entry name" value="P-loop containing nucleoside triphosphate hydrolases"/>
    <property type="match status" value="1"/>
</dbReference>
<keyword evidence="5 7" id="KW-1133">Transmembrane helix</keyword>
<name>A0ABS7TNP8_9BACT</name>
<dbReference type="Pfam" id="PF00005">
    <property type="entry name" value="ABC_tran"/>
    <property type="match status" value="1"/>
</dbReference>
<feature type="transmembrane region" description="Helical" evidence="7">
    <location>
        <begin position="260"/>
        <end position="282"/>
    </location>
</feature>
<dbReference type="Proteomes" id="UP001139031">
    <property type="component" value="Unassembled WGS sequence"/>
</dbReference>
<dbReference type="EMBL" id="JAIRAU010000008">
    <property type="protein sequence ID" value="MBZ5709810.1"/>
    <property type="molecule type" value="Genomic_DNA"/>
</dbReference>
<dbReference type="PROSITE" id="PS50893">
    <property type="entry name" value="ABC_TRANSPORTER_2"/>
    <property type="match status" value="1"/>
</dbReference>
<reference evidence="10" key="1">
    <citation type="submission" date="2021-08" db="EMBL/GenBank/DDBJ databases">
        <authorList>
            <person name="Stevens D.C."/>
        </authorList>
    </citation>
    <scope>NUCLEOTIDE SEQUENCE</scope>
    <source>
        <strain evidence="10">DSM 53165</strain>
    </source>
</reference>
<accession>A0ABS7TNP8</accession>
<evidence type="ECO:0000313" key="11">
    <source>
        <dbReference type="Proteomes" id="UP001139031"/>
    </source>
</evidence>
<evidence type="ECO:0000256" key="7">
    <source>
        <dbReference type="SAM" id="Phobius"/>
    </source>
</evidence>